<sequence length="100" mass="11878">MDFHPEREVDLVSIESFGIHEDVMVKGWTKLYGTPFKIYTPVVREFLANFNPNIFENVEDEEEEHFFKTYVWGVWARFSLADIQKYFMAEAKTDTSDIED</sequence>
<evidence type="ECO:0000313" key="1">
    <source>
        <dbReference type="EMBL" id="KAL2518117.1"/>
    </source>
</evidence>
<dbReference type="EMBL" id="JBFOLK010000004">
    <property type="protein sequence ID" value="KAL2518117.1"/>
    <property type="molecule type" value="Genomic_DNA"/>
</dbReference>
<dbReference type="AlphaFoldDB" id="A0ABD1TZF3"/>
<protein>
    <submittedName>
        <fullName evidence="1">Uncharacterized protein</fullName>
    </submittedName>
</protein>
<proteinExistence type="predicted"/>
<keyword evidence="2" id="KW-1185">Reference proteome</keyword>
<organism evidence="1 2">
    <name type="scientific">Abeliophyllum distichum</name>
    <dbReference type="NCBI Taxonomy" id="126358"/>
    <lineage>
        <taxon>Eukaryota</taxon>
        <taxon>Viridiplantae</taxon>
        <taxon>Streptophyta</taxon>
        <taxon>Embryophyta</taxon>
        <taxon>Tracheophyta</taxon>
        <taxon>Spermatophyta</taxon>
        <taxon>Magnoliopsida</taxon>
        <taxon>eudicotyledons</taxon>
        <taxon>Gunneridae</taxon>
        <taxon>Pentapetalae</taxon>
        <taxon>asterids</taxon>
        <taxon>lamiids</taxon>
        <taxon>Lamiales</taxon>
        <taxon>Oleaceae</taxon>
        <taxon>Forsythieae</taxon>
        <taxon>Abeliophyllum</taxon>
    </lineage>
</organism>
<gene>
    <name evidence="1" type="ORF">Adt_14364</name>
</gene>
<name>A0ABD1TZF3_9LAMI</name>
<reference evidence="2" key="1">
    <citation type="submission" date="2024-07" db="EMBL/GenBank/DDBJ databases">
        <title>Two chromosome-level genome assemblies of Korean endemic species Abeliophyllum distichum and Forsythia ovata (Oleaceae).</title>
        <authorList>
            <person name="Jang H."/>
        </authorList>
    </citation>
    <scope>NUCLEOTIDE SEQUENCE [LARGE SCALE GENOMIC DNA]</scope>
</reference>
<dbReference type="Proteomes" id="UP001604336">
    <property type="component" value="Unassembled WGS sequence"/>
</dbReference>
<accession>A0ABD1TZF3</accession>
<comment type="caution">
    <text evidence="1">The sequence shown here is derived from an EMBL/GenBank/DDBJ whole genome shotgun (WGS) entry which is preliminary data.</text>
</comment>
<evidence type="ECO:0000313" key="2">
    <source>
        <dbReference type="Proteomes" id="UP001604336"/>
    </source>
</evidence>